<sequence length="111" mass="12178">MSSMKKLHLALGVADIEATVADYSQRFGQAPELVIAGAYALWRTDTLNVSVRKVAEEDAGKLRHLGWEVAGAEAFTSDLDCNGILWEQFAAEHQAAEIKDAWPEVSYEPEA</sequence>
<proteinExistence type="predicted"/>
<name>A0A3E0WPC6_9GAMM</name>
<dbReference type="EMBL" id="NFZW01000018">
    <property type="protein sequence ID" value="RFA33887.1"/>
    <property type="molecule type" value="Genomic_DNA"/>
</dbReference>
<evidence type="ECO:0008006" key="3">
    <source>
        <dbReference type="Google" id="ProtNLM"/>
    </source>
</evidence>
<dbReference type="InterPro" id="IPR029068">
    <property type="entry name" value="Glyas_Bleomycin-R_OHBP_Dase"/>
</dbReference>
<reference evidence="2" key="1">
    <citation type="submission" date="2017-05" db="EMBL/GenBank/DDBJ databases">
        <authorList>
            <person name="Sharma S."/>
            <person name="Sidhu C."/>
            <person name="Pinnaka A.K."/>
        </authorList>
    </citation>
    <scope>NUCLEOTIDE SEQUENCE [LARGE SCALE GENOMIC DNA]</scope>
    <source>
        <strain evidence="2">AK93</strain>
    </source>
</reference>
<accession>A0A3E0WPC6</accession>
<organism evidence="1 2">
    <name type="scientific">Alkalilimnicola ehrlichii</name>
    <dbReference type="NCBI Taxonomy" id="351052"/>
    <lineage>
        <taxon>Bacteria</taxon>
        <taxon>Pseudomonadati</taxon>
        <taxon>Pseudomonadota</taxon>
        <taxon>Gammaproteobacteria</taxon>
        <taxon>Chromatiales</taxon>
        <taxon>Ectothiorhodospiraceae</taxon>
        <taxon>Alkalilimnicola</taxon>
    </lineage>
</organism>
<dbReference type="OrthoDB" id="9789608at2"/>
<comment type="caution">
    <text evidence="1">The sequence shown here is derived from an EMBL/GenBank/DDBJ whole genome shotgun (WGS) entry which is preliminary data.</text>
</comment>
<dbReference type="AlphaFoldDB" id="A0A3E0WPC6"/>
<dbReference type="Proteomes" id="UP000256763">
    <property type="component" value="Unassembled WGS sequence"/>
</dbReference>
<evidence type="ECO:0000313" key="2">
    <source>
        <dbReference type="Proteomes" id="UP000256763"/>
    </source>
</evidence>
<protein>
    <recommendedName>
        <fullName evidence="3">VOC domain-containing protein</fullName>
    </recommendedName>
</protein>
<dbReference type="SUPFAM" id="SSF54593">
    <property type="entry name" value="Glyoxalase/Bleomycin resistance protein/Dihydroxybiphenyl dioxygenase"/>
    <property type="match status" value="1"/>
</dbReference>
<evidence type="ECO:0000313" key="1">
    <source>
        <dbReference type="EMBL" id="RFA33887.1"/>
    </source>
</evidence>
<dbReference type="Gene3D" id="3.10.180.10">
    <property type="entry name" value="2,3-Dihydroxybiphenyl 1,2-Dioxygenase, domain 1"/>
    <property type="match status" value="1"/>
</dbReference>
<gene>
    <name evidence="1" type="ORF">CAL65_16160</name>
</gene>
<keyword evidence="2" id="KW-1185">Reference proteome</keyword>